<reference evidence="3" key="1">
    <citation type="submission" date="2020-03" db="EMBL/GenBank/DDBJ databases">
        <title>The deep terrestrial virosphere.</title>
        <authorList>
            <person name="Holmfeldt K."/>
            <person name="Nilsson E."/>
            <person name="Simone D."/>
            <person name="Lopez-Fernandez M."/>
            <person name="Wu X."/>
            <person name="de Brujin I."/>
            <person name="Lundin D."/>
            <person name="Andersson A."/>
            <person name="Bertilsson S."/>
            <person name="Dopson M."/>
        </authorList>
    </citation>
    <scope>NUCLEOTIDE SEQUENCE</scope>
    <source>
        <strain evidence="3">MM415A00148</strain>
        <strain evidence="2">MM415B00245</strain>
    </source>
</reference>
<protein>
    <submittedName>
        <fullName evidence="3">Uncharacterized protein</fullName>
    </submittedName>
</protein>
<dbReference type="EMBL" id="MT141569">
    <property type="protein sequence ID" value="QJA67298.1"/>
    <property type="molecule type" value="Genomic_DNA"/>
</dbReference>
<keyword evidence="1" id="KW-0812">Transmembrane</keyword>
<dbReference type="AlphaFoldDB" id="A0A6M3KTJ6"/>
<evidence type="ECO:0000313" key="2">
    <source>
        <dbReference type="EMBL" id="QJA67298.1"/>
    </source>
</evidence>
<name>A0A6M3KTJ6_9ZZZZ</name>
<organism evidence="3">
    <name type="scientific">viral metagenome</name>
    <dbReference type="NCBI Taxonomy" id="1070528"/>
    <lineage>
        <taxon>unclassified sequences</taxon>
        <taxon>metagenomes</taxon>
        <taxon>organismal metagenomes</taxon>
    </lineage>
</organism>
<accession>A0A6M3KTJ6</accession>
<evidence type="ECO:0000256" key="1">
    <source>
        <dbReference type="SAM" id="Phobius"/>
    </source>
</evidence>
<keyword evidence="1" id="KW-0472">Membrane</keyword>
<evidence type="ECO:0000313" key="3">
    <source>
        <dbReference type="EMBL" id="QJA84785.1"/>
    </source>
</evidence>
<sequence>MNAYLKGKLGILIVLSGFILIVYLSVPLEIYLDETLSAFALGAIFILWILGAVRIANAISNNADRRRHINMARTLITAELDPKAIKALIKQAIEEANFHVNHASIPPGTTAIHIIANSALCDIKNTLQTKQPGLPELNRIVNAAITTHISAFTQSALTP</sequence>
<dbReference type="EMBL" id="MT142535">
    <property type="protein sequence ID" value="QJA84785.1"/>
    <property type="molecule type" value="Genomic_DNA"/>
</dbReference>
<feature type="transmembrane region" description="Helical" evidence="1">
    <location>
        <begin position="9"/>
        <end position="26"/>
    </location>
</feature>
<keyword evidence="1" id="KW-1133">Transmembrane helix</keyword>
<feature type="transmembrane region" description="Helical" evidence="1">
    <location>
        <begin position="38"/>
        <end position="57"/>
    </location>
</feature>
<proteinExistence type="predicted"/>
<gene>
    <name evidence="3" type="ORF">MM415A00148_0003</name>
    <name evidence="2" type="ORF">MM415B00245_0004</name>
</gene>